<keyword evidence="4" id="KW-0285">Flavoprotein</keyword>
<gene>
    <name evidence="12" type="ORF">F4V44_24110</name>
</gene>
<dbReference type="GO" id="GO:0010181">
    <property type="term" value="F:FMN binding"/>
    <property type="evidence" value="ECO:0007669"/>
    <property type="project" value="InterPro"/>
</dbReference>
<accession>A0A5J5H0X4</accession>
<feature type="domain" description="NADH:flavin oxidoreductase/NADH oxidase N-terminal" evidence="10">
    <location>
        <begin position="6"/>
        <end position="338"/>
    </location>
</feature>
<keyword evidence="13" id="KW-1185">Reference proteome</keyword>
<keyword evidence="5" id="KW-0288">FMN</keyword>
<comment type="caution">
    <text evidence="12">The sequence shown here is derived from an EMBL/GenBank/DDBJ whole genome shotgun (WGS) entry which is preliminary data.</text>
</comment>
<dbReference type="AlphaFoldDB" id="A0A5J5H0X4"/>
<sequence>MNYTHLFNKGTIGKLALKNRIVMPPMETNLSGAEGEITDHQIRYYEERAKGGTGLIIVEMTSIEYDYGKASAVQTRIDDDRFIPGFHRLANTLHKYGTKMFVQLHHGGRQSCSIYINGRQIVAPSPIVSAAVGEEPRELTHAEVRELVNKFIMGAVRSKIAGADGVEIHAAHGYLVNQFLSPLTNIRKDEYGGSFENRMRFLDEIIAGIKEKCGRDYPVTVRLSVDEFVNGGIDVELGKRISMHLERIGVDAIHASAGTYESFETIIESPLYEQGWRVYLAEEIKKAVSIPVIAVGVIREPEFAESILADGKADFIAIGRGQIADPEWVLKVMEGRESEIRKCICCMHCIRSVSKNLHVQCAINVRAGREMEFDELTPIQEKRHVVIIGGGPGGMEAARVLSQKGYKITLFEKDNKLGGQLHLVSKPLHKEKMNWFIEFERNELKRLGVDIRLNTEAELNKIKAMNPYAVILATGAKGYIPNIPGIDLPNIYGYEYVYSHHKYFNQEKIVVMGSGMICFSITDQLAGKGNDVTFIELPTAIGNRISAPTRLRLMNRLKRANVKILTDYHVLRIQPNAVMIEDSVSGKQREVEMDHVVIAMGTQAYNPLEELYRLHFNHVFVIGDAINHPGSLSTAVKDGFELAYVFESQICNKGSVVTV</sequence>
<comment type="similarity">
    <text evidence="3">In the N-terminal section; belongs to the NADH:flavin oxidoreductase/NADH oxidase family.</text>
</comment>
<evidence type="ECO:0000259" key="10">
    <source>
        <dbReference type="Pfam" id="PF00724"/>
    </source>
</evidence>
<dbReference type="PRINTS" id="PR00368">
    <property type="entry name" value="FADPNR"/>
</dbReference>
<dbReference type="GO" id="GO:0016491">
    <property type="term" value="F:oxidoreductase activity"/>
    <property type="evidence" value="ECO:0007669"/>
    <property type="project" value="UniProtKB-KW"/>
</dbReference>
<name>A0A5J5H0X4_9BACI</name>
<dbReference type="Gene3D" id="3.40.50.720">
    <property type="entry name" value="NAD(P)-binding Rossmann-like Domain"/>
    <property type="match status" value="1"/>
</dbReference>
<dbReference type="Gene3D" id="3.20.20.70">
    <property type="entry name" value="Aldolase class I"/>
    <property type="match status" value="1"/>
</dbReference>
<keyword evidence="6" id="KW-0479">Metal-binding</keyword>
<dbReference type="CDD" id="cd02803">
    <property type="entry name" value="OYE_like_FMN_family"/>
    <property type="match status" value="1"/>
</dbReference>
<keyword evidence="7" id="KW-0560">Oxidoreductase</keyword>
<feature type="domain" description="FAD/NAD(P)-binding" evidence="11">
    <location>
        <begin position="384"/>
        <end position="639"/>
    </location>
</feature>
<dbReference type="PANTHER" id="PTHR42917:SF2">
    <property type="entry name" value="2,4-DIENOYL-COA REDUCTASE [(2E)-ENOYL-COA-PRODUCING]"/>
    <property type="match status" value="1"/>
</dbReference>
<evidence type="ECO:0000256" key="4">
    <source>
        <dbReference type="ARBA" id="ARBA00022630"/>
    </source>
</evidence>
<dbReference type="InterPro" id="IPR036188">
    <property type="entry name" value="FAD/NAD-bd_sf"/>
</dbReference>
<dbReference type="GO" id="GO:0046872">
    <property type="term" value="F:metal ion binding"/>
    <property type="evidence" value="ECO:0007669"/>
    <property type="project" value="UniProtKB-KW"/>
</dbReference>
<evidence type="ECO:0000256" key="6">
    <source>
        <dbReference type="ARBA" id="ARBA00022723"/>
    </source>
</evidence>
<evidence type="ECO:0000313" key="12">
    <source>
        <dbReference type="EMBL" id="KAA9014201.1"/>
    </source>
</evidence>
<dbReference type="GO" id="GO:0051536">
    <property type="term" value="F:iron-sulfur cluster binding"/>
    <property type="evidence" value="ECO:0007669"/>
    <property type="project" value="UniProtKB-KW"/>
</dbReference>
<dbReference type="RefSeq" id="WP_150442559.1">
    <property type="nucleotide sequence ID" value="NZ_VYKL01000046.1"/>
</dbReference>
<dbReference type="PANTHER" id="PTHR42917">
    <property type="entry name" value="2,4-DIENOYL-COA REDUCTASE"/>
    <property type="match status" value="1"/>
</dbReference>
<dbReference type="SUPFAM" id="SSF51905">
    <property type="entry name" value="FAD/NAD(P)-binding domain"/>
    <property type="match status" value="1"/>
</dbReference>
<evidence type="ECO:0000256" key="1">
    <source>
        <dbReference type="ARBA" id="ARBA00001917"/>
    </source>
</evidence>
<dbReference type="InterPro" id="IPR013785">
    <property type="entry name" value="Aldolase_TIM"/>
</dbReference>
<evidence type="ECO:0000256" key="2">
    <source>
        <dbReference type="ARBA" id="ARBA00001966"/>
    </source>
</evidence>
<protein>
    <submittedName>
        <fullName evidence="12">NAD(P)-binding protein</fullName>
    </submittedName>
</protein>
<comment type="cofactor">
    <cofactor evidence="2">
        <name>[4Fe-4S] cluster</name>
        <dbReference type="ChEBI" id="CHEBI:49883"/>
    </cofactor>
</comment>
<dbReference type="InterPro" id="IPR023753">
    <property type="entry name" value="FAD/NAD-binding_dom"/>
</dbReference>
<evidence type="ECO:0000259" key="11">
    <source>
        <dbReference type="Pfam" id="PF07992"/>
    </source>
</evidence>
<evidence type="ECO:0000256" key="3">
    <source>
        <dbReference type="ARBA" id="ARBA00011048"/>
    </source>
</evidence>
<evidence type="ECO:0000313" key="13">
    <source>
        <dbReference type="Proteomes" id="UP000326671"/>
    </source>
</evidence>
<dbReference type="InterPro" id="IPR001155">
    <property type="entry name" value="OxRdtase_FMN_N"/>
</dbReference>
<comment type="cofactor">
    <cofactor evidence="1">
        <name>FMN</name>
        <dbReference type="ChEBI" id="CHEBI:58210"/>
    </cofactor>
</comment>
<keyword evidence="8" id="KW-0408">Iron</keyword>
<organism evidence="12 13">
    <name type="scientific">Niallia endozanthoxylica</name>
    <dbReference type="NCBI Taxonomy" id="2036016"/>
    <lineage>
        <taxon>Bacteria</taxon>
        <taxon>Bacillati</taxon>
        <taxon>Bacillota</taxon>
        <taxon>Bacilli</taxon>
        <taxon>Bacillales</taxon>
        <taxon>Bacillaceae</taxon>
        <taxon>Niallia</taxon>
    </lineage>
</organism>
<evidence type="ECO:0000256" key="7">
    <source>
        <dbReference type="ARBA" id="ARBA00023002"/>
    </source>
</evidence>
<dbReference type="Pfam" id="PF07992">
    <property type="entry name" value="Pyr_redox_2"/>
    <property type="match status" value="1"/>
</dbReference>
<keyword evidence="9" id="KW-0411">Iron-sulfur</keyword>
<dbReference type="SUPFAM" id="SSF51395">
    <property type="entry name" value="FMN-linked oxidoreductases"/>
    <property type="match status" value="1"/>
</dbReference>
<dbReference type="Proteomes" id="UP000326671">
    <property type="component" value="Unassembled WGS sequence"/>
</dbReference>
<dbReference type="OrthoDB" id="9772736at2"/>
<evidence type="ECO:0000256" key="9">
    <source>
        <dbReference type="ARBA" id="ARBA00023014"/>
    </source>
</evidence>
<reference evidence="12 13" key="1">
    <citation type="submission" date="2019-09" db="EMBL/GenBank/DDBJ databases">
        <title>Whole genome sequences of isolates from the Mars Exploration Rovers.</title>
        <authorList>
            <person name="Seuylemezian A."/>
            <person name="Vaishampayan P."/>
        </authorList>
    </citation>
    <scope>NUCLEOTIDE SEQUENCE [LARGE SCALE GENOMIC DNA]</scope>
    <source>
        <strain evidence="12 13">MER_TA_151</strain>
    </source>
</reference>
<dbReference type="EMBL" id="VYKL01000046">
    <property type="protein sequence ID" value="KAA9014201.1"/>
    <property type="molecule type" value="Genomic_DNA"/>
</dbReference>
<evidence type="ECO:0000256" key="5">
    <source>
        <dbReference type="ARBA" id="ARBA00022643"/>
    </source>
</evidence>
<dbReference type="InterPro" id="IPR051793">
    <property type="entry name" value="NADH:flavin_oxidoreductase"/>
</dbReference>
<dbReference type="Pfam" id="PF00724">
    <property type="entry name" value="Oxidored_FMN"/>
    <property type="match status" value="1"/>
</dbReference>
<proteinExistence type="inferred from homology"/>
<evidence type="ECO:0000256" key="8">
    <source>
        <dbReference type="ARBA" id="ARBA00023004"/>
    </source>
</evidence>
<dbReference type="Gene3D" id="3.50.50.60">
    <property type="entry name" value="FAD/NAD(P)-binding domain"/>
    <property type="match status" value="1"/>
</dbReference>